<dbReference type="OMA" id="FYMYCKA"/>
<evidence type="ECO:0000256" key="1">
    <source>
        <dbReference type="SAM" id="Phobius"/>
    </source>
</evidence>
<dbReference type="Gramene" id="ERN06507">
    <property type="protein sequence ID" value="ERN06507"/>
    <property type="gene ID" value="AMTR_s00058p00074470"/>
</dbReference>
<keyword evidence="1" id="KW-0812">Transmembrane</keyword>
<keyword evidence="1" id="KW-1133">Transmembrane helix</keyword>
<dbReference type="HOGENOM" id="CLU_072929_0_0_1"/>
<keyword evidence="1" id="KW-0472">Membrane</keyword>
<organism evidence="2 3">
    <name type="scientific">Amborella trichopoda</name>
    <dbReference type="NCBI Taxonomy" id="13333"/>
    <lineage>
        <taxon>Eukaryota</taxon>
        <taxon>Viridiplantae</taxon>
        <taxon>Streptophyta</taxon>
        <taxon>Embryophyta</taxon>
        <taxon>Tracheophyta</taxon>
        <taxon>Spermatophyta</taxon>
        <taxon>Magnoliopsida</taxon>
        <taxon>Amborellales</taxon>
        <taxon>Amborellaceae</taxon>
        <taxon>Amborella</taxon>
    </lineage>
</organism>
<dbReference type="KEGG" id="atr:18434706"/>
<keyword evidence="3" id="KW-1185">Reference proteome</keyword>
<name>W1P9C7_AMBTC</name>
<dbReference type="AlphaFoldDB" id="W1P9C7"/>
<evidence type="ECO:0000313" key="2">
    <source>
        <dbReference type="EMBL" id="ERN06507.1"/>
    </source>
</evidence>
<feature type="transmembrane region" description="Helical" evidence="1">
    <location>
        <begin position="136"/>
        <end position="161"/>
    </location>
</feature>
<proteinExistence type="predicted"/>
<dbReference type="OrthoDB" id="1934322at2759"/>
<evidence type="ECO:0008006" key="4">
    <source>
        <dbReference type="Google" id="ProtNLM"/>
    </source>
</evidence>
<gene>
    <name evidence="2" type="ORF">AMTR_s00058p00074470</name>
</gene>
<evidence type="ECO:0000313" key="3">
    <source>
        <dbReference type="Proteomes" id="UP000017836"/>
    </source>
</evidence>
<dbReference type="PANTHER" id="PTHR33133:SF7">
    <property type="entry name" value="F26K24.10 PROTEIN-RELATED"/>
    <property type="match status" value="1"/>
</dbReference>
<dbReference type="PANTHER" id="PTHR33133">
    <property type="entry name" value="OS08G0107100 PROTEIN-RELATED"/>
    <property type="match status" value="1"/>
</dbReference>
<reference evidence="3" key="1">
    <citation type="journal article" date="2013" name="Science">
        <title>The Amborella genome and the evolution of flowering plants.</title>
        <authorList>
            <consortium name="Amborella Genome Project"/>
        </authorList>
    </citation>
    <scope>NUCLEOTIDE SEQUENCE [LARGE SCALE GENOMIC DNA]</scope>
</reference>
<feature type="transmembrane region" description="Helical" evidence="1">
    <location>
        <begin position="86"/>
        <end position="115"/>
    </location>
</feature>
<dbReference type="eggNOG" id="ENOG502QPWS">
    <property type="taxonomic scope" value="Eukaryota"/>
</dbReference>
<dbReference type="EMBL" id="KI393888">
    <property type="protein sequence ID" value="ERN06507.1"/>
    <property type="molecule type" value="Genomic_DNA"/>
</dbReference>
<protein>
    <recommendedName>
        <fullName evidence="4">Transmembrane protein</fullName>
    </recommendedName>
</protein>
<dbReference type="GO" id="GO:0016020">
    <property type="term" value="C:membrane"/>
    <property type="evidence" value="ECO:0000318"/>
    <property type="project" value="GO_Central"/>
</dbReference>
<feature type="transmembrane region" description="Helical" evidence="1">
    <location>
        <begin position="230"/>
        <end position="251"/>
    </location>
</feature>
<feature type="transmembrane region" description="Helical" evidence="1">
    <location>
        <begin position="271"/>
        <end position="298"/>
    </location>
</feature>
<feature type="transmembrane region" description="Helical" evidence="1">
    <location>
        <begin position="181"/>
        <end position="209"/>
    </location>
</feature>
<accession>W1P9C7</accession>
<feature type="transmembrane region" description="Helical" evidence="1">
    <location>
        <begin position="24"/>
        <end position="45"/>
    </location>
</feature>
<sequence length="335" mass="36947">MAPVGFFGVLDETRRIIHAHSRHFLGLSVLFLLPISFLSVASPTFKSSFIDENPNDNQPHQRVEELLRRGAEGFSPGNGGILIKSVVFYLVYTALLMVLNICATSTIVCSINNGFFGRPVKFLDAIASIPSSSWRLFLTILSMNAIIMGSFLLIGVALALVLQAFSALGFQFSSPPITAPFIIAFSVMAVLGGLYVQVNWAVAFVIAVVEGSWGIEPLRRSAYLMKGMRTVPLFLTLFFSLGGLVLWWVSVDWLDLQSNFSKDPWNFPHKIAMSVLVLASMTVLLLYGFGSIAVLYLYSKALHNELASAIVKEFSQEYMSLPFDEHKVPHVVTVV</sequence>
<dbReference type="Proteomes" id="UP000017836">
    <property type="component" value="Unassembled WGS sequence"/>
</dbReference>